<dbReference type="PANTHER" id="PTHR10039">
    <property type="entry name" value="AMELOGENIN"/>
    <property type="match status" value="1"/>
</dbReference>
<dbReference type="PANTHER" id="PTHR10039:SF16">
    <property type="entry name" value="GPI INOSITOL-DEACYLASE"/>
    <property type="match status" value="1"/>
</dbReference>
<name>A0A9P4RCX7_9PLEO</name>
<dbReference type="OrthoDB" id="1577640at2759"/>
<protein>
    <submittedName>
        <fullName evidence="1">Uncharacterized protein</fullName>
    </submittedName>
</protein>
<gene>
    <name evidence="1" type="ORF">EJ04DRAFT_572108</name>
</gene>
<evidence type="ECO:0000313" key="2">
    <source>
        <dbReference type="Proteomes" id="UP000799444"/>
    </source>
</evidence>
<proteinExistence type="predicted"/>
<organism evidence="1 2">
    <name type="scientific">Polyplosphaeria fusca</name>
    <dbReference type="NCBI Taxonomy" id="682080"/>
    <lineage>
        <taxon>Eukaryota</taxon>
        <taxon>Fungi</taxon>
        <taxon>Dikarya</taxon>
        <taxon>Ascomycota</taxon>
        <taxon>Pezizomycotina</taxon>
        <taxon>Dothideomycetes</taxon>
        <taxon>Pleosporomycetidae</taxon>
        <taxon>Pleosporales</taxon>
        <taxon>Tetraplosphaeriaceae</taxon>
        <taxon>Polyplosphaeria</taxon>
    </lineage>
</organism>
<accession>A0A9P4RCX7</accession>
<reference evidence="1" key="1">
    <citation type="journal article" date="2020" name="Stud. Mycol.">
        <title>101 Dothideomycetes genomes: a test case for predicting lifestyles and emergence of pathogens.</title>
        <authorList>
            <person name="Haridas S."/>
            <person name="Albert R."/>
            <person name="Binder M."/>
            <person name="Bloem J."/>
            <person name="Labutti K."/>
            <person name="Salamov A."/>
            <person name="Andreopoulos B."/>
            <person name="Baker S."/>
            <person name="Barry K."/>
            <person name="Bills G."/>
            <person name="Bluhm B."/>
            <person name="Cannon C."/>
            <person name="Castanera R."/>
            <person name="Culley D."/>
            <person name="Daum C."/>
            <person name="Ezra D."/>
            <person name="Gonzalez J."/>
            <person name="Henrissat B."/>
            <person name="Kuo A."/>
            <person name="Liang C."/>
            <person name="Lipzen A."/>
            <person name="Lutzoni F."/>
            <person name="Magnuson J."/>
            <person name="Mondo S."/>
            <person name="Nolan M."/>
            <person name="Ohm R."/>
            <person name="Pangilinan J."/>
            <person name="Park H.-J."/>
            <person name="Ramirez L."/>
            <person name="Alfaro M."/>
            <person name="Sun H."/>
            <person name="Tritt A."/>
            <person name="Yoshinaga Y."/>
            <person name="Zwiers L.-H."/>
            <person name="Turgeon B."/>
            <person name="Goodwin S."/>
            <person name="Spatafora J."/>
            <person name="Crous P."/>
            <person name="Grigoriev I."/>
        </authorList>
    </citation>
    <scope>NUCLEOTIDE SEQUENCE</scope>
    <source>
        <strain evidence="1">CBS 125425</strain>
    </source>
</reference>
<sequence>MQLRKALQSLPKTLDETHERLLLSIDEDYTQYALRVLEWLAFSERPMYLDEIAEIVAVDPTRERGYDPDERLENPADVLTICRSLVTILPIKVPSDIPAIRVSHVAEDPGIDNEQHVVIHEERLTHTHSGQLVLAHFSVKEFLVSNRIRAGPASVYYLSRQNSNAYIAKVCLSYLLQFDEHGLSVEDVYQNFSLADYAIHTWDRHAKASSADDESVLELAAKLLAKDSTPYLF</sequence>
<keyword evidence="2" id="KW-1185">Reference proteome</keyword>
<dbReference type="EMBL" id="ML996099">
    <property type="protein sequence ID" value="KAF2740811.1"/>
    <property type="molecule type" value="Genomic_DNA"/>
</dbReference>
<dbReference type="Proteomes" id="UP000799444">
    <property type="component" value="Unassembled WGS sequence"/>
</dbReference>
<comment type="caution">
    <text evidence="1">The sequence shown here is derived from an EMBL/GenBank/DDBJ whole genome shotgun (WGS) entry which is preliminary data.</text>
</comment>
<dbReference type="AlphaFoldDB" id="A0A9P4RCX7"/>
<evidence type="ECO:0000313" key="1">
    <source>
        <dbReference type="EMBL" id="KAF2740811.1"/>
    </source>
</evidence>